<gene>
    <name evidence="1" type="ORF">PR001_g4796</name>
</gene>
<organism evidence="1 2">
    <name type="scientific">Phytophthora rubi</name>
    <dbReference type="NCBI Taxonomy" id="129364"/>
    <lineage>
        <taxon>Eukaryota</taxon>
        <taxon>Sar</taxon>
        <taxon>Stramenopiles</taxon>
        <taxon>Oomycota</taxon>
        <taxon>Peronosporomycetes</taxon>
        <taxon>Peronosporales</taxon>
        <taxon>Peronosporaceae</taxon>
        <taxon>Phytophthora</taxon>
    </lineage>
</organism>
<evidence type="ECO:0000313" key="2">
    <source>
        <dbReference type="Proteomes" id="UP000429607"/>
    </source>
</evidence>
<reference evidence="1 2" key="1">
    <citation type="submission" date="2018-09" db="EMBL/GenBank/DDBJ databases">
        <title>Genomic investigation of the strawberry pathogen Phytophthora fragariae indicates pathogenicity is determined by transcriptional variation in three key races.</title>
        <authorList>
            <person name="Adams T.M."/>
            <person name="Armitage A.D."/>
            <person name="Sobczyk M.K."/>
            <person name="Bates H.J."/>
            <person name="Dunwell J.M."/>
            <person name="Nellist C.F."/>
            <person name="Harrison R.J."/>
        </authorList>
    </citation>
    <scope>NUCLEOTIDE SEQUENCE [LARGE SCALE GENOMIC DNA]</scope>
    <source>
        <strain evidence="1 2">SCRP249</strain>
    </source>
</reference>
<dbReference type="Proteomes" id="UP000429607">
    <property type="component" value="Unassembled WGS sequence"/>
</dbReference>
<proteinExistence type="predicted"/>
<dbReference type="EMBL" id="QXFV01000203">
    <property type="protein sequence ID" value="KAE9045850.1"/>
    <property type="molecule type" value="Genomic_DNA"/>
</dbReference>
<evidence type="ECO:0000313" key="1">
    <source>
        <dbReference type="EMBL" id="KAE9045850.1"/>
    </source>
</evidence>
<accession>A0A6A3NMU3</accession>
<protein>
    <submittedName>
        <fullName evidence="1">Uncharacterized protein</fullName>
    </submittedName>
</protein>
<dbReference type="AlphaFoldDB" id="A0A6A3NMU3"/>
<sequence>MANGSLAGDLIKQATVDALTRAFANARSIEADSELMTRVVTAGDAQEGLRPATSACAEAQGAANPDSKVDRKTKRRGFNEVRWDEIEAAYTVKHKRLVFKPTPVPLSPAQQRTFRDHVDVVVATSPQDVNFWTEDNMKEMARSVFRYAATPSTMSLSSKGDQDSVIVECKRDSANYSKGMEQMVLEEQTLLAKKLENNSPNTCIYDLLTGSTGWTGMYLDSKEGRFHGTAIDPQHVKYSAEKMAAIARSSMPSITSLLATPVIVADITLADFAWGAGPTGAGVALSASPTAAALADGFTRGHYTPERPNLTSCNDGLKITRSDALSRTAAMMAGTSLPFTR</sequence>
<name>A0A6A3NMU3_9STRA</name>
<comment type="caution">
    <text evidence="1">The sequence shown here is derived from an EMBL/GenBank/DDBJ whole genome shotgun (WGS) entry which is preliminary data.</text>
</comment>